<gene>
    <name evidence="1" type="ORF">HCBG_05571</name>
</gene>
<dbReference type="EMBL" id="GG663369">
    <property type="protein sequence ID" value="EEH06255.1"/>
    <property type="molecule type" value="Genomic_DNA"/>
</dbReference>
<dbReference type="RefSeq" id="XP_045286736.1">
    <property type="nucleotide sequence ID" value="XM_045432620.1"/>
</dbReference>
<proteinExistence type="predicted"/>
<evidence type="ECO:0000313" key="1">
    <source>
        <dbReference type="EMBL" id="EEH06255.1"/>
    </source>
</evidence>
<protein>
    <submittedName>
        <fullName evidence="1">Uncharacterized protein</fullName>
    </submittedName>
</protein>
<dbReference type="InParanoid" id="C0NRE1"/>
<dbReference type="GeneID" id="69038587"/>
<accession>C0NRE1</accession>
<sequence length="108" mass="11982">MLVGCKDSTLGYFEPHRRGIADFSSHSIWRLRLPTTNLSARAGLVDAVRGQERLDWTCWLSTLKIRGNSTHCWSLAGLLPTRKLSAGILYAAKSGIVTLDQLDTVIVR</sequence>
<evidence type="ECO:0000313" key="2">
    <source>
        <dbReference type="Proteomes" id="UP000001631"/>
    </source>
</evidence>
<keyword evidence="2" id="KW-1185">Reference proteome</keyword>
<dbReference type="HOGENOM" id="CLU_2196156_0_0_1"/>
<dbReference type="AlphaFoldDB" id="C0NRE1"/>
<reference evidence="1" key="1">
    <citation type="submission" date="2009-02" db="EMBL/GenBank/DDBJ databases">
        <title>The Genome Sequence of Ajellomyces capsulatus strain G186AR.</title>
        <authorList>
            <consortium name="The Broad Institute Genome Sequencing Platform"/>
            <person name="Champion M."/>
            <person name="Cuomo C."/>
            <person name="Ma L.-J."/>
            <person name="Henn M.R."/>
            <person name="Sil A."/>
            <person name="Goldman B."/>
            <person name="Young S.K."/>
            <person name="Kodira C.D."/>
            <person name="Zeng Q."/>
            <person name="Koehrsen M."/>
            <person name="Alvarado L."/>
            <person name="Berlin A."/>
            <person name="Borenstein D."/>
            <person name="Chen Z."/>
            <person name="Engels R."/>
            <person name="Freedman E."/>
            <person name="Gellesch M."/>
            <person name="Goldberg J."/>
            <person name="Griggs A."/>
            <person name="Gujja S."/>
            <person name="Heiman D."/>
            <person name="Hepburn T."/>
            <person name="Howarth C."/>
            <person name="Jen D."/>
            <person name="Larson L."/>
            <person name="Lewis B."/>
            <person name="Mehta T."/>
            <person name="Park D."/>
            <person name="Pearson M."/>
            <person name="Roberts A."/>
            <person name="Saif S."/>
            <person name="Shea T."/>
            <person name="Shenoy N."/>
            <person name="Sisk P."/>
            <person name="Stolte C."/>
            <person name="Sykes S."/>
            <person name="Walk T."/>
            <person name="White J."/>
            <person name="Yandava C."/>
            <person name="Klein B."/>
            <person name="McEwen J.G."/>
            <person name="Puccia R."/>
            <person name="Goldman G.H."/>
            <person name="Felipe M.S."/>
            <person name="Nino-Vega G."/>
            <person name="San-Blas G."/>
            <person name="Taylor J."/>
            <person name="Mendoza L."/>
            <person name="Galagan J."/>
            <person name="Nusbaum C."/>
            <person name="Birren B."/>
        </authorList>
    </citation>
    <scope>NUCLEOTIDE SEQUENCE</scope>
    <source>
        <strain evidence="1">G186AR</strain>
    </source>
</reference>
<dbReference type="Proteomes" id="UP000001631">
    <property type="component" value="Unassembled WGS sequence"/>
</dbReference>
<name>C0NRE1_AJECG</name>
<organism evidence="1 2">
    <name type="scientific">Ajellomyces capsulatus (strain G186AR / H82 / ATCC MYA-2454 / RMSCC 2432)</name>
    <name type="common">Darling's disease fungus</name>
    <name type="synonym">Histoplasma capsulatum</name>
    <dbReference type="NCBI Taxonomy" id="447093"/>
    <lineage>
        <taxon>Eukaryota</taxon>
        <taxon>Fungi</taxon>
        <taxon>Dikarya</taxon>
        <taxon>Ascomycota</taxon>
        <taxon>Pezizomycotina</taxon>
        <taxon>Eurotiomycetes</taxon>
        <taxon>Eurotiomycetidae</taxon>
        <taxon>Onygenales</taxon>
        <taxon>Ajellomycetaceae</taxon>
        <taxon>Histoplasma</taxon>
    </lineage>
</organism>